<organism evidence="3 4">
    <name type="scientific">Varroa destructor</name>
    <name type="common">Honeybee mite</name>
    <dbReference type="NCBI Taxonomy" id="109461"/>
    <lineage>
        <taxon>Eukaryota</taxon>
        <taxon>Metazoa</taxon>
        <taxon>Ecdysozoa</taxon>
        <taxon>Arthropoda</taxon>
        <taxon>Chelicerata</taxon>
        <taxon>Arachnida</taxon>
        <taxon>Acari</taxon>
        <taxon>Parasitiformes</taxon>
        <taxon>Mesostigmata</taxon>
        <taxon>Gamasina</taxon>
        <taxon>Dermanyssoidea</taxon>
        <taxon>Varroidae</taxon>
        <taxon>Varroa</taxon>
    </lineage>
</organism>
<evidence type="ECO:0008006" key="5">
    <source>
        <dbReference type="Google" id="ProtNLM"/>
    </source>
</evidence>
<dbReference type="AlphaFoldDB" id="A0A7M7MJE5"/>
<feature type="signal peptide" evidence="2">
    <location>
        <begin position="1"/>
        <end position="19"/>
    </location>
</feature>
<evidence type="ECO:0000313" key="3">
    <source>
        <dbReference type="EnsemblMetazoa" id="XP_022670893"/>
    </source>
</evidence>
<feature type="region of interest" description="Disordered" evidence="1">
    <location>
        <begin position="123"/>
        <end position="168"/>
    </location>
</feature>
<dbReference type="Proteomes" id="UP000594260">
    <property type="component" value="Unplaced"/>
</dbReference>
<dbReference type="RefSeq" id="XP_022670893.1">
    <property type="nucleotide sequence ID" value="XM_022815158.1"/>
</dbReference>
<evidence type="ECO:0000256" key="1">
    <source>
        <dbReference type="SAM" id="MobiDB-lite"/>
    </source>
</evidence>
<feature type="chain" id="PRO_5029609278" description="Secreted protein" evidence="2">
    <location>
        <begin position="20"/>
        <end position="397"/>
    </location>
</feature>
<keyword evidence="2" id="KW-0732">Signal</keyword>
<feature type="region of interest" description="Disordered" evidence="1">
    <location>
        <begin position="23"/>
        <end position="63"/>
    </location>
</feature>
<proteinExistence type="predicted"/>
<name>A0A7M7MJE5_VARDE</name>
<keyword evidence="4" id="KW-1185">Reference proteome</keyword>
<evidence type="ECO:0000256" key="2">
    <source>
        <dbReference type="SAM" id="SignalP"/>
    </source>
</evidence>
<evidence type="ECO:0000313" key="4">
    <source>
        <dbReference type="Proteomes" id="UP000594260"/>
    </source>
</evidence>
<accession>A0A7M7MJE5</accession>
<reference evidence="3" key="1">
    <citation type="submission" date="2021-01" db="UniProtKB">
        <authorList>
            <consortium name="EnsemblMetazoa"/>
        </authorList>
    </citation>
    <scope>IDENTIFICATION</scope>
</reference>
<protein>
    <recommendedName>
        <fullName evidence="5">Secreted protein</fullName>
    </recommendedName>
</protein>
<feature type="compositionally biased region" description="Low complexity" evidence="1">
    <location>
        <begin position="150"/>
        <end position="168"/>
    </location>
</feature>
<sequence length="397" mass="43545">MRSWTAATLTFCLVAGVRGHGGRQTPVTSFANNDPGELQTDQERGREAPQSESQFDGGQGGIPTIPLKIRIPESMEFVHMDAAFDSTIPDCIRKDPASIEENGGITVTAETFTDCARHELRRIQDKFETQNRPSATSGPRGKSDKAAEDSGAAPVEAVSGGSGSAAAPKATTDTIVNATASAVPGSSSNDMLAVIQTVFDYKRVMTDLRRILRGDVFGVLGEYPGRMNGLFKIIQELPRRIMKSIGIVNRLRNATTDTTFRGVLTNLKEYLTQASHTAKDLPTAFTLVSVMDTLRNVASKISDNAQQNTEQKTAQLPAQRMLLSRVEEILRNPLGEVFNMGPYRKIAHGAEQGRQFLSRRIFDFHPDRIFPNVLNPLTFFYRRPHQTNGQAQGNPQP</sequence>
<dbReference type="EnsemblMetazoa" id="XM_022815158">
    <property type="protein sequence ID" value="XP_022670893"/>
    <property type="gene ID" value="LOC111254387"/>
</dbReference>
<dbReference type="GeneID" id="111254387"/>